<reference evidence="1" key="2">
    <citation type="journal article" date="2015" name="Data Brief">
        <title>Shoot transcriptome of the giant reed, Arundo donax.</title>
        <authorList>
            <person name="Barrero R.A."/>
            <person name="Guerrero F.D."/>
            <person name="Moolhuijzen P."/>
            <person name="Goolsby J.A."/>
            <person name="Tidwell J."/>
            <person name="Bellgard S.E."/>
            <person name="Bellgard M.I."/>
        </authorList>
    </citation>
    <scope>NUCLEOTIDE SEQUENCE</scope>
    <source>
        <tissue evidence="1">Shoot tissue taken approximately 20 cm above the soil surface</tissue>
    </source>
</reference>
<proteinExistence type="predicted"/>
<dbReference type="EMBL" id="GBRH01281815">
    <property type="protein sequence ID" value="JAD16080.1"/>
    <property type="molecule type" value="Transcribed_RNA"/>
</dbReference>
<organism evidence="1">
    <name type="scientific">Arundo donax</name>
    <name type="common">Giant reed</name>
    <name type="synonym">Donax arundinaceus</name>
    <dbReference type="NCBI Taxonomy" id="35708"/>
    <lineage>
        <taxon>Eukaryota</taxon>
        <taxon>Viridiplantae</taxon>
        <taxon>Streptophyta</taxon>
        <taxon>Embryophyta</taxon>
        <taxon>Tracheophyta</taxon>
        <taxon>Spermatophyta</taxon>
        <taxon>Magnoliopsida</taxon>
        <taxon>Liliopsida</taxon>
        <taxon>Poales</taxon>
        <taxon>Poaceae</taxon>
        <taxon>PACMAD clade</taxon>
        <taxon>Arundinoideae</taxon>
        <taxon>Arundineae</taxon>
        <taxon>Arundo</taxon>
    </lineage>
</organism>
<evidence type="ECO:0000313" key="1">
    <source>
        <dbReference type="EMBL" id="JAD16080.1"/>
    </source>
</evidence>
<accession>A0A0A8XTT5</accession>
<reference evidence="1" key="1">
    <citation type="submission" date="2014-09" db="EMBL/GenBank/DDBJ databases">
        <authorList>
            <person name="Magalhaes I.L.F."/>
            <person name="Oliveira U."/>
            <person name="Santos F.R."/>
            <person name="Vidigal T.H.D.A."/>
            <person name="Brescovit A.D."/>
            <person name="Santos A.J."/>
        </authorList>
    </citation>
    <scope>NUCLEOTIDE SEQUENCE</scope>
    <source>
        <tissue evidence="1">Shoot tissue taken approximately 20 cm above the soil surface</tissue>
    </source>
</reference>
<name>A0A0A8XTT5_ARUDO</name>
<protein>
    <submittedName>
        <fullName evidence="1">Uncharacterized protein</fullName>
    </submittedName>
</protein>
<sequence>MTGVWRLARLVNEVGYHWQPEDGGRARNSVYY</sequence>
<dbReference type="AlphaFoldDB" id="A0A0A8XTT5"/>